<keyword evidence="2 5" id="KW-0812">Transmembrane</keyword>
<keyword evidence="3 5" id="KW-1133">Transmembrane helix</keyword>
<gene>
    <name evidence="8" type="ORF">CAUJ_LOCUS9081</name>
</gene>
<feature type="transmembrane region" description="Helical" evidence="5">
    <location>
        <begin position="201"/>
        <end position="223"/>
    </location>
</feature>
<feature type="transmembrane region" description="Helical" evidence="5">
    <location>
        <begin position="46"/>
        <end position="69"/>
    </location>
</feature>
<dbReference type="SUPFAM" id="SSF81321">
    <property type="entry name" value="Family A G protein-coupled receptor-like"/>
    <property type="match status" value="1"/>
</dbReference>
<feature type="transmembrane region" description="Helical" evidence="5">
    <location>
        <begin position="127"/>
        <end position="148"/>
    </location>
</feature>
<name>A0A8S1HDJ1_9PELO</name>
<evidence type="ECO:0000259" key="7">
    <source>
        <dbReference type="PROSITE" id="PS50262"/>
    </source>
</evidence>
<evidence type="ECO:0000313" key="8">
    <source>
        <dbReference type="EMBL" id="CAD6193162.1"/>
    </source>
</evidence>
<dbReference type="InterPro" id="IPR019420">
    <property type="entry name" value="7TM_GPCR_serpentine_rcpt_Srbc"/>
</dbReference>
<dbReference type="PANTHER" id="PTHR46955">
    <property type="entry name" value="PROTEIN CBG01349-RELATED"/>
    <property type="match status" value="1"/>
</dbReference>
<dbReference type="Gene3D" id="1.20.1070.10">
    <property type="entry name" value="Rhodopsin 7-helix transmembrane proteins"/>
    <property type="match status" value="1"/>
</dbReference>
<dbReference type="AlphaFoldDB" id="A0A8S1HDJ1"/>
<dbReference type="InterPro" id="IPR017452">
    <property type="entry name" value="GPCR_Rhodpsn_7TM"/>
</dbReference>
<dbReference type="GO" id="GO:0016020">
    <property type="term" value="C:membrane"/>
    <property type="evidence" value="ECO:0007669"/>
    <property type="project" value="UniProtKB-SubCell"/>
</dbReference>
<sequence>MMPAILLLITDLVTLALQITCATINGLVIALFFWKRSLRVKTNQRLILYLAITDFILAITSLPYVFYLLSGWDWYEMDYEPLAILILSTPLPAQLKINLTLTSAIAFDRNLALYRPVWYRKRVGNCFANAALFFGVALAATDITFGFAMSSRARVANCAAVGCFLGQTFRTFGASPTCYWAYTPSYQPTDRPRYYNQANRITVAILTSCLVCITFPSFIIGAFDLAGVCNSIIYVVVNEEVRKAAREVFSKVLPPGIEPYTINRSNISTLQ</sequence>
<evidence type="ECO:0000256" key="4">
    <source>
        <dbReference type="ARBA" id="ARBA00023136"/>
    </source>
</evidence>
<evidence type="ECO:0000313" key="9">
    <source>
        <dbReference type="Proteomes" id="UP000835052"/>
    </source>
</evidence>
<evidence type="ECO:0000256" key="3">
    <source>
        <dbReference type="ARBA" id="ARBA00022989"/>
    </source>
</evidence>
<evidence type="ECO:0000256" key="6">
    <source>
        <dbReference type="SAM" id="SignalP"/>
    </source>
</evidence>
<organism evidence="8 9">
    <name type="scientific">Caenorhabditis auriculariae</name>
    <dbReference type="NCBI Taxonomy" id="2777116"/>
    <lineage>
        <taxon>Eukaryota</taxon>
        <taxon>Metazoa</taxon>
        <taxon>Ecdysozoa</taxon>
        <taxon>Nematoda</taxon>
        <taxon>Chromadorea</taxon>
        <taxon>Rhabditida</taxon>
        <taxon>Rhabditina</taxon>
        <taxon>Rhabditomorpha</taxon>
        <taxon>Rhabditoidea</taxon>
        <taxon>Rhabditidae</taxon>
        <taxon>Peloderinae</taxon>
        <taxon>Caenorhabditis</taxon>
    </lineage>
</organism>
<reference evidence="8" key="1">
    <citation type="submission" date="2020-10" db="EMBL/GenBank/DDBJ databases">
        <authorList>
            <person name="Kikuchi T."/>
        </authorList>
    </citation>
    <scope>NUCLEOTIDE SEQUENCE</scope>
    <source>
        <strain evidence="8">NKZ352</strain>
    </source>
</reference>
<accession>A0A8S1HDJ1</accession>
<dbReference type="PROSITE" id="PS50262">
    <property type="entry name" value="G_PROTEIN_RECEP_F1_2"/>
    <property type="match status" value="1"/>
</dbReference>
<dbReference type="EMBL" id="CAJGYM010000033">
    <property type="protein sequence ID" value="CAD6193162.1"/>
    <property type="molecule type" value="Genomic_DNA"/>
</dbReference>
<dbReference type="InterPro" id="IPR052322">
    <property type="entry name" value="Mito_rRNA_Mtase_NSUN4"/>
</dbReference>
<feature type="transmembrane region" description="Helical" evidence="5">
    <location>
        <begin position="12"/>
        <end position="34"/>
    </location>
</feature>
<evidence type="ECO:0000256" key="5">
    <source>
        <dbReference type="SAM" id="Phobius"/>
    </source>
</evidence>
<dbReference type="OrthoDB" id="5794962at2759"/>
<dbReference type="PANTHER" id="PTHR46955:SF2">
    <property type="entry name" value="G-PROTEIN COUPLED RECEPTORS FAMILY 1 PROFILE DOMAIN-CONTAINING PROTEIN-RELATED"/>
    <property type="match status" value="1"/>
</dbReference>
<proteinExistence type="predicted"/>
<comment type="caution">
    <text evidence="8">The sequence shown here is derived from an EMBL/GenBank/DDBJ whole genome shotgun (WGS) entry which is preliminary data.</text>
</comment>
<evidence type="ECO:0000256" key="2">
    <source>
        <dbReference type="ARBA" id="ARBA00022692"/>
    </source>
</evidence>
<keyword evidence="9" id="KW-1185">Reference proteome</keyword>
<dbReference type="Pfam" id="PF10316">
    <property type="entry name" value="7TM_GPCR_Srbc"/>
    <property type="match status" value="1"/>
</dbReference>
<dbReference type="Proteomes" id="UP000835052">
    <property type="component" value="Unassembled WGS sequence"/>
</dbReference>
<feature type="chain" id="PRO_5035757574" description="G-protein coupled receptors family 1 profile domain-containing protein" evidence="6">
    <location>
        <begin position="17"/>
        <end position="271"/>
    </location>
</feature>
<evidence type="ECO:0000256" key="1">
    <source>
        <dbReference type="ARBA" id="ARBA00004370"/>
    </source>
</evidence>
<comment type="subcellular location">
    <subcellularLocation>
        <location evidence="1">Membrane</location>
    </subcellularLocation>
</comment>
<keyword evidence="4 5" id="KW-0472">Membrane</keyword>
<feature type="signal peptide" evidence="6">
    <location>
        <begin position="1"/>
        <end position="16"/>
    </location>
</feature>
<keyword evidence="6" id="KW-0732">Signal</keyword>
<feature type="domain" description="G-protein coupled receptors family 1 profile" evidence="7">
    <location>
        <begin position="24"/>
        <end position="271"/>
    </location>
</feature>
<protein>
    <recommendedName>
        <fullName evidence="7">G-protein coupled receptors family 1 profile domain-containing protein</fullName>
    </recommendedName>
</protein>